<reference evidence="1" key="1">
    <citation type="submission" date="2016-06" db="UniProtKB">
        <authorList>
            <consortium name="WormBaseParasite"/>
        </authorList>
    </citation>
    <scope>IDENTIFICATION</scope>
</reference>
<organism evidence="1">
    <name type="scientific">Schistosoma curassoni</name>
    <dbReference type="NCBI Taxonomy" id="6186"/>
    <lineage>
        <taxon>Eukaryota</taxon>
        <taxon>Metazoa</taxon>
        <taxon>Spiralia</taxon>
        <taxon>Lophotrochozoa</taxon>
        <taxon>Platyhelminthes</taxon>
        <taxon>Trematoda</taxon>
        <taxon>Digenea</taxon>
        <taxon>Strigeidida</taxon>
        <taxon>Schistosomatoidea</taxon>
        <taxon>Schistosomatidae</taxon>
        <taxon>Schistosoma</taxon>
    </lineage>
</organism>
<dbReference type="WBParaSite" id="SCUD_0001623101-mRNA-1">
    <property type="protein sequence ID" value="SCUD_0001623101-mRNA-1"/>
    <property type="gene ID" value="SCUD_0001623101"/>
</dbReference>
<evidence type="ECO:0000313" key="1">
    <source>
        <dbReference type="WBParaSite" id="SCUD_0001623101-mRNA-1"/>
    </source>
</evidence>
<name>A0A183KMF5_9TREM</name>
<proteinExistence type="predicted"/>
<protein>
    <submittedName>
        <fullName evidence="1">UDP-N-acetylmuramate--L-alanine ligase</fullName>
    </submittedName>
</protein>
<sequence>MKAATSPYHDYYEMLQLAKVFDHHKKHYYKDETNAANVSAKGLDLVVVVIPTNPNELDFCKLKDR</sequence>
<dbReference type="AlphaFoldDB" id="A0A183KMF5"/>
<accession>A0A183KMF5</accession>